<evidence type="ECO:0000313" key="13">
    <source>
        <dbReference type="Proteomes" id="UP001500552"/>
    </source>
</evidence>
<dbReference type="Gene3D" id="3.40.50.300">
    <property type="entry name" value="P-loop containing nucleotide triphosphate hydrolases"/>
    <property type="match status" value="1"/>
</dbReference>
<evidence type="ECO:0000256" key="2">
    <source>
        <dbReference type="ARBA" id="ARBA00011903"/>
    </source>
</evidence>
<evidence type="ECO:0000313" key="12">
    <source>
        <dbReference type="EMBL" id="GAA4440162.1"/>
    </source>
</evidence>
<evidence type="ECO:0000256" key="6">
    <source>
        <dbReference type="ARBA" id="ARBA00022840"/>
    </source>
</evidence>
<name>A0ABP8M080_9BACT</name>
<evidence type="ECO:0000259" key="11">
    <source>
        <dbReference type="Pfam" id="PF13807"/>
    </source>
</evidence>
<proteinExistence type="inferred from homology"/>
<dbReference type="EC" id="2.7.10.2" evidence="2"/>
<keyword evidence="4" id="KW-0547">Nucleotide-binding</keyword>
<dbReference type="InterPro" id="IPR005702">
    <property type="entry name" value="Wzc-like_C"/>
</dbReference>
<evidence type="ECO:0000256" key="1">
    <source>
        <dbReference type="ARBA" id="ARBA00007316"/>
    </source>
</evidence>
<keyword evidence="6" id="KW-0067">ATP-binding</keyword>
<dbReference type="EMBL" id="BAABHC010000029">
    <property type="protein sequence ID" value="GAA4440162.1"/>
    <property type="molecule type" value="Genomic_DNA"/>
</dbReference>
<dbReference type="PANTHER" id="PTHR32309:SF13">
    <property type="entry name" value="FERRIC ENTEROBACTIN TRANSPORT PROTEIN FEPE"/>
    <property type="match status" value="1"/>
</dbReference>
<dbReference type="CDD" id="cd05387">
    <property type="entry name" value="BY-kinase"/>
    <property type="match status" value="1"/>
</dbReference>
<dbReference type="PANTHER" id="PTHR32309">
    <property type="entry name" value="TYROSINE-PROTEIN KINASE"/>
    <property type="match status" value="1"/>
</dbReference>
<dbReference type="Pfam" id="PF13807">
    <property type="entry name" value="GNVR"/>
    <property type="match status" value="1"/>
</dbReference>
<evidence type="ECO:0000259" key="10">
    <source>
        <dbReference type="Pfam" id="PF13614"/>
    </source>
</evidence>
<feature type="coiled-coil region" evidence="9">
    <location>
        <begin position="211"/>
        <end position="238"/>
    </location>
</feature>
<keyword evidence="5" id="KW-0418">Kinase</keyword>
<sequence length="721" mass="81189">MLLKDEESARPTFDLSDLTGANILQPNKKVENEIVVLKAKSLMQRTLEELELYTSYFVEDEVKYVEIYGEELPAKVIVSKLDESAYNKVVTLHIKDNSSFELVEFDGSRTSHKFGQEVNKPYGTFTVVMAAAAVTPDSPKNILVRFNDMRKMAISYSGRLDIAPVNKEANVIRIGLIDAVPEKGKDIINKLIEVYNKEDDEEKNLIAANAIDFIDERLKLLTAELTDVEKNVEQYKRKNEVTDIGSQAKMYLEKASDYNRQLTDWGIQIDVLESIERYLSNQQTQNELVPSTLNIQDPTLLGLINKFNELQLERQRMLRTTQPDNPLVQGMNDQLANLRLNILENLQNIKNSLIITRDQLQANYAQFESRVQEVPSIERDLLEINRQQGTKQELYLYLLQKREESALSLVANVSNSRVIDAATAEEEPTLPKTKLIYLLAVLLGLGLPFAGIYLKGALNDKIQGVRDIELATSAPVLGEITYKKTRHPLVVTHDSRTTVAEQFRQIRANLQFAFIGKENRVILITSSMSGEGKTFFSLNLGASLVLTGKRVVVLCFDLRKPSLLQSLGLPNDEGITNYLMTDTVAMEDIIYPSGTLPDLFVIGSGPTPLNPAELMLLPKVGKLLEELKEVFDHVIIDTSPVGQVADALALAPYINSTIYVVRNNYTYKKQIRIIDDIYKNQKFKHPMIVVNGAKVEAGYGYGYGYKQTPSSNQNRSRKVEA</sequence>
<comment type="similarity">
    <text evidence="1">Belongs to the CpsD/CapB family.</text>
</comment>
<feature type="domain" description="Tyrosine-protein kinase G-rich" evidence="11">
    <location>
        <begin position="377"/>
        <end position="455"/>
    </location>
</feature>
<keyword evidence="9" id="KW-0175">Coiled coil</keyword>
<feature type="domain" description="AAA" evidence="10">
    <location>
        <begin position="520"/>
        <end position="651"/>
    </location>
</feature>
<keyword evidence="7" id="KW-0829">Tyrosine-protein kinase</keyword>
<reference evidence="13" key="1">
    <citation type="journal article" date="2019" name="Int. J. Syst. Evol. Microbiol.">
        <title>The Global Catalogue of Microorganisms (GCM) 10K type strain sequencing project: providing services to taxonomists for standard genome sequencing and annotation.</title>
        <authorList>
            <consortium name="The Broad Institute Genomics Platform"/>
            <consortium name="The Broad Institute Genome Sequencing Center for Infectious Disease"/>
            <person name="Wu L."/>
            <person name="Ma J."/>
        </authorList>
    </citation>
    <scope>NUCLEOTIDE SEQUENCE [LARGE SCALE GENOMIC DNA]</scope>
    <source>
        <strain evidence="13">JCM 17926</strain>
    </source>
</reference>
<accession>A0ABP8M080</accession>
<evidence type="ECO:0000256" key="8">
    <source>
        <dbReference type="ARBA" id="ARBA00051245"/>
    </source>
</evidence>
<dbReference type="InterPro" id="IPR050445">
    <property type="entry name" value="Bact_polysacc_biosynth/exp"/>
</dbReference>
<evidence type="ECO:0000256" key="3">
    <source>
        <dbReference type="ARBA" id="ARBA00022679"/>
    </source>
</evidence>
<evidence type="ECO:0000256" key="5">
    <source>
        <dbReference type="ARBA" id="ARBA00022777"/>
    </source>
</evidence>
<keyword evidence="13" id="KW-1185">Reference proteome</keyword>
<keyword evidence="3" id="KW-0808">Transferase</keyword>
<dbReference type="NCBIfam" id="TIGR01007">
    <property type="entry name" value="eps_fam"/>
    <property type="match status" value="1"/>
</dbReference>
<dbReference type="SUPFAM" id="SSF52540">
    <property type="entry name" value="P-loop containing nucleoside triphosphate hydrolases"/>
    <property type="match status" value="1"/>
</dbReference>
<organism evidence="12 13">
    <name type="scientific">Pontibacter saemangeumensis</name>
    <dbReference type="NCBI Taxonomy" id="1084525"/>
    <lineage>
        <taxon>Bacteria</taxon>
        <taxon>Pseudomonadati</taxon>
        <taxon>Bacteroidota</taxon>
        <taxon>Cytophagia</taxon>
        <taxon>Cytophagales</taxon>
        <taxon>Hymenobacteraceae</taxon>
        <taxon>Pontibacter</taxon>
    </lineage>
</organism>
<protein>
    <recommendedName>
        <fullName evidence="2">non-specific protein-tyrosine kinase</fullName>
        <ecNumber evidence="2">2.7.10.2</ecNumber>
    </recommendedName>
</protein>
<evidence type="ECO:0000256" key="4">
    <source>
        <dbReference type="ARBA" id="ARBA00022741"/>
    </source>
</evidence>
<dbReference type="InterPro" id="IPR027417">
    <property type="entry name" value="P-loop_NTPase"/>
</dbReference>
<dbReference type="Proteomes" id="UP001500552">
    <property type="component" value="Unassembled WGS sequence"/>
</dbReference>
<gene>
    <name evidence="12" type="ORF">GCM10023188_37080</name>
</gene>
<evidence type="ECO:0000256" key="7">
    <source>
        <dbReference type="ARBA" id="ARBA00023137"/>
    </source>
</evidence>
<comment type="catalytic activity">
    <reaction evidence="8">
        <text>L-tyrosyl-[protein] + ATP = O-phospho-L-tyrosyl-[protein] + ADP + H(+)</text>
        <dbReference type="Rhea" id="RHEA:10596"/>
        <dbReference type="Rhea" id="RHEA-COMP:10136"/>
        <dbReference type="Rhea" id="RHEA-COMP:20101"/>
        <dbReference type="ChEBI" id="CHEBI:15378"/>
        <dbReference type="ChEBI" id="CHEBI:30616"/>
        <dbReference type="ChEBI" id="CHEBI:46858"/>
        <dbReference type="ChEBI" id="CHEBI:61978"/>
        <dbReference type="ChEBI" id="CHEBI:456216"/>
        <dbReference type="EC" id="2.7.10.2"/>
    </reaction>
</comment>
<evidence type="ECO:0000256" key="9">
    <source>
        <dbReference type="SAM" id="Coils"/>
    </source>
</evidence>
<dbReference type="Pfam" id="PF13614">
    <property type="entry name" value="AAA_31"/>
    <property type="match status" value="1"/>
</dbReference>
<comment type="caution">
    <text evidence="12">The sequence shown here is derived from an EMBL/GenBank/DDBJ whole genome shotgun (WGS) entry which is preliminary data.</text>
</comment>
<dbReference type="InterPro" id="IPR025669">
    <property type="entry name" value="AAA_dom"/>
</dbReference>
<dbReference type="InterPro" id="IPR032807">
    <property type="entry name" value="GNVR"/>
</dbReference>